<evidence type="ECO:0000313" key="1">
    <source>
        <dbReference type="EMBL" id="KAK2163190.1"/>
    </source>
</evidence>
<sequence>MLHVTKSLEQQHVVQTVDKVLYLKLLELKWSVEQYKDILIPCLRGLHIAMNFLGVIGRHVNGRQTDYHGFQQPMKEFAADGSLDLHLYASKRILLFLFSYLLIDGQALVMPLGNPPGIRTFGDYANTFANTVFKMGAKYQRIDVAFDGYQDNSIKAGTRTKREQRHRPVRHKIENDASVPLPSNCCSFMALE</sequence>
<name>A0AAD9K2K9_9ANNE</name>
<proteinExistence type="predicted"/>
<dbReference type="Proteomes" id="UP001208570">
    <property type="component" value="Unassembled WGS sequence"/>
</dbReference>
<reference evidence="1" key="1">
    <citation type="journal article" date="2023" name="Mol. Biol. Evol.">
        <title>Third-Generation Sequencing Reveals the Adaptive Role of the Epigenome in Three Deep-Sea Polychaetes.</title>
        <authorList>
            <person name="Perez M."/>
            <person name="Aroh O."/>
            <person name="Sun Y."/>
            <person name="Lan Y."/>
            <person name="Juniper S.K."/>
            <person name="Young C.R."/>
            <person name="Angers B."/>
            <person name="Qian P.Y."/>
        </authorList>
    </citation>
    <scope>NUCLEOTIDE SEQUENCE</scope>
    <source>
        <strain evidence="1">P08H-3</strain>
    </source>
</reference>
<dbReference type="AlphaFoldDB" id="A0AAD9K2K9"/>
<protein>
    <submittedName>
        <fullName evidence="1">Uncharacterized protein</fullName>
    </submittedName>
</protein>
<gene>
    <name evidence="1" type="ORF">LSH36_84g08067</name>
</gene>
<organism evidence="1 2">
    <name type="scientific">Paralvinella palmiformis</name>
    <dbReference type="NCBI Taxonomy" id="53620"/>
    <lineage>
        <taxon>Eukaryota</taxon>
        <taxon>Metazoa</taxon>
        <taxon>Spiralia</taxon>
        <taxon>Lophotrochozoa</taxon>
        <taxon>Annelida</taxon>
        <taxon>Polychaeta</taxon>
        <taxon>Sedentaria</taxon>
        <taxon>Canalipalpata</taxon>
        <taxon>Terebellida</taxon>
        <taxon>Terebelliformia</taxon>
        <taxon>Alvinellidae</taxon>
        <taxon>Paralvinella</taxon>
    </lineage>
</organism>
<dbReference type="EMBL" id="JAODUP010000084">
    <property type="protein sequence ID" value="KAK2163190.1"/>
    <property type="molecule type" value="Genomic_DNA"/>
</dbReference>
<keyword evidence="2" id="KW-1185">Reference proteome</keyword>
<evidence type="ECO:0000313" key="2">
    <source>
        <dbReference type="Proteomes" id="UP001208570"/>
    </source>
</evidence>
<accession>A0AAD9K2K9</accession>
<comment type="caution">
    <text evidence="1">The sequence shown here is derived from an EMBL/GenBank/DDBJ whole genome shotgun (WGS) entry which is preliminary data.</text>
</comment>